<reference evidence="5 6" key="1">
    <citation type="journal article" date="2019" name="Front. Microbiol.">
        <title>Genomes of Neutrophilic Sulfur-Oxidizing Chemolithoautotrophs Representing 9 Proteobacterial Species From 8 Genera.</title>
        <authorList>
            <person name="Watanabe T."/>
            <person name="Kojima H."/>
            <person name="Umezawa K."/>
            <person name="Hori C."/>
            <person name="Takasuka T.E."/>
            <person name="Kato Y."/>
            <person name="Fukui M."/>
        </authorList>
    </citation>
    <scope>NUCLEOTIDE SEQUENCE [LARGE SCALE GENOMIC DNA]</scope>
    <source>
        <strain evidence="5 6">TTN</strain>
    </source>
</reference>
<gene>
    <name evidence="5" type="ORF">SFMTTN_1367</name>
</gene>
<dbReference type="EMBL" id="BGOW01000013">
    <property type="protein sequence ID" value="GBL45557.1"/>
    <property type="molecule type" value="Genomic_DNA"/>
</dbReference>
<keyword evidence="3" id="KW-0804">Transcription</keyword>
<dbReference type="Pfam" id="PF13545">
    <property type="entry name" value="HTH_Crp_2"/>
    <property type="match status" value="1"/>
</dbReference>
<dbReference type="AlphaFoldDB" id="A0A401JDB4"/>
<keyword evidence="1" id="KW-0805">Transcription regulation</keyword>
<dbReference type="PROSITE" id="PS51063">
    <property type="entry name" value="HTH_CRP_2"/>
    <property type="match status" value="1"/>
</dbReference>
<feature type="domain" description="HTH crp-type" evidence="4">
    <location>
        <begin position="119"/>
        <end position="185"/>
    </location>
</feature>
<dbReference type="GO" id="GO:0003677">
    <property type="term" value="F:DNA binding"/>
    <property type="evidence" value="ECO:0007669"/>
    <property type="project" value="UniProtKB-KW"/>
</dbReference>
<accession>A0A401JDB4</accession>
<dbReference type="InterPro" id="IPR050397">
    <property type="entry name" value="Env_Response_Regulators"/>
</dbReference>
<dbReference type="InterPro" id="IPR012318">
    <property type="entry name" value="HTH_CRP"/>
</dbReference>
<dbReference type="InterPro" id="IPR018490">
    <property type="entry name" value="cNMP-bd_dom_sf"/>
</dbReference>
<evidence type="ECO:0000313" key="5">
    <source>
        <dbReference type="EMBL" id="GBL45557.1"/>
    </source>
</evidence>
<evidence type="ECO:0000256" key="2">
    <source>
        <dbReference type="ARBA" id="ARBA00023125"/>
    </source>
</evidence>
<keyword evidence="6" id="KW-1185">Reference proteome</keyword>
<sequence>MSSAEVLYEVNEKLQYAYFPTTATASLLCGLEDGTLVEVAVVGNEGMLGVSVFMGGETALTQATVHSAGHGYRIRAKALREALARSGGRRTGNLQQLSLRYAQTLIVQMAQTTACNRRHSVEQQLCRWLLLNFDRMHSSSLTMTQELIANMLGVRRESITEAARKLQQAGILSYRRGHIEVTNREELETHVCECYSILKKESERLLIDLRAA</sequence>
<dbReference type="SMART" id="SM00419">
    <property type="entry name" value="HTH_CRP"/>
    <property type="match status" value="1"/>
</dbReference>
<dbReference type="PANTHER" id="PTHR24567">
    <property type="entry name" value="CRP FAMILY TRANSCRIPTIONAL REGULATORY PROTEIN"/>
    <property type="match status" value="1"/>
</dbReference>
<evidence type="ECO:0000313" key="6">
    <source>
        <dbReference type="Proteomes" id="UP000286806"/>
    </source>
</evidence>
<dbReference type="Proteomes" id="UP000286806">
    <property type="component" value="Unassembled WGS sequence"/>
</dbReference>
<dbReference type="GO" id="GO:0005829">
    <property type="term" value="C:cytosol"/>
    <property type="evidence" value="ECO:0007669"/>
    <property type="project" value="TreeGrafter"/>
</dbReference>
<protein>
    <submittedName>
        <fullName evidence="5">cAMP-binding protein</fullName>
    </submittedName>
</protein>
<dbReference type="PANTHER" id="PTHR24567:SF74">
    <property type="entry name" value="HTH-TYPE TRANSCRIPTIONAL REGULATOR ARCR"/>
    <property type="match status" value="1"/>
</dbReference>
<keyword evidence="2" id="KW-0238">DNA-binding</keyword>
<evidence type="ECO:0000256" key="1">
    <source>
        <dbReference type="ARBA" id="ARBA00023015"/>
    </source>
</evidence>
<evidence type="ECO:0000259" key="4">
    <source>
        <dbReference type="PROSITE" id="PS51063"/>
    </source>
</evidence>
<dbReference type="InterPro" id="IPR036390">
    <property type="entry name" value="WH_DNA-bd_sf"/>
</dbReference>
<dbReference type="GO" id="GO:0003700">
    <property type="term" value="F:DNA-binding transcription factor activity"/>
    <property type="evidence" value="ECO:0007669"/>
    <property type="project" value="TreeGrafter"/>
</dbReference>
<dbReference type="SUPFAM" id="SSF46785">
    <property type="entry name" value="Winged helix' DNA-binding domain"/>
    <property type="match status" value="1"/>
</dbReference>
<name>A0A401JDB4_9PROT</name>
<proteinExistence type="predicted"/>
<organism evidence="5 6">
    <name type="scientific">Sulfuriferula multivorans</name>
    <dbReference type="NCBI Taxonomy" id="1559896"/>
    <lineage>
        <taxon>Bacteria</taxon>
        <taxon>Pseudomonadati</taxon>
        <taxon>Pseudomonadota</taxon>
        <taxon>Betaproteobacteria</taxon>
        <taxon>Nitrosomonadales</taxon>
        <taxon>Sulfuricellaceae</taxon>
        <taxon>Sulfuriferula</taxon>
    </lineage>
</organism>
<dbReference type="SUPFAM" id="SSF51206">
    <property type="entry name" value="cAMP-binding domain-like"/>
    <property type="match status" value="1"/>
</dbReference>
<comment type="caution">
    <text evidence="5">The sequence shown here is derived from an EMBL/GenBank/DDBJ whole genome shotgun (WGS) entry which is preliminary data.</text>
</comment>
<dbReference type="Gene3D" id="2.60.120.10">
    <property type="entry name" value="Jelly Rolls"/>
    <property type="match status" value="1"/>
</dbReference>
<dbReference type="InterPro" id="IPR014710">
    <property type="entry name" value="RmlC-like_jellyroll"/>
</dbReference>
<evidence type="ECO:0000256" key="3">
    <source>
        <dbReference type="ARBA" id="ARBA00023163"/>
    </source>
</evidence>